<accession>A0A5Q0UEI7</accession>
<sequence>MNPERLKEGERKVHKEISELANVSRRDSELNYYFASVLEEVLEAVSKIEQDAEHSSNRREAKIVEGFERGLDQVTQVIDEGLSTKRTVDLLTACNDLDERHRGWQRDISPNQILSFVDQDSGAQRGEVSDKLKELNSVNFLNVFNEPEPAESVCESVRVWVRDTGADFDDGDYCPDAVNFLGLVLLQSVEDLMDEDKQPYANRRLQQSVY</sequence>
<name>A0A5Q0UEI7_9ARCH</name>
<dbReference type="Proteomes" id="UP000377803">
    <property type="component" value="Chromosome"/>
</dbReference>
<evidence type="ECO:0000313" key="2">
    <source>
        <dbReference type="Proteomes" id="UP000377803"/>
    </source>
</evidence>
<dbReference type="OrthoDB" id="177494at2157"/>
<dbReference type="AlphaFoldDB" id="A0A5Q0UEI7"/>
<evidence type="ECO:0000313" key="1">
    <source>
        <dbReference type="EMBL" id="QGA79947.1"/>
    </source>
</evidence>
<dbReference type="EMBL" id="CP040089">
    <property type="protein sequence ID" value="QGA79947.1"/>
    <property type="molecule type" value="Genomic_DNA"/>
</dbReference>
<organism evidence="1 2">
    <name type="scientific">Candidatus Nanohalobium constans</name>
    <dbReference type="NCBI Taxonomy" id="2565781"/>
    <lineage>
        <taxon>Archaea</taxon>
        <taxon>Candidatus Nanohalarchaeota</taxon>
        <taxon>Candidatus Nanohalobia</taxon>
        <taxon>Candidatus Nanohalobiales</taxon>
        <taxon>Candidatus Nanohalobiaceae</taxon>
        <taxon>Candidatus Nanohalobium</taxon>
    </lineage>
</organism>
<gene>
    <name evidence="1" type="ORF">LC1Nh_0039</name>
</gene>
<protein>
    <submittedName>
        <fullName evidence="1">Uncharacterized protein</fullName>
    </submittedName>
</protein>
<dbReference type="GeneID" id="42364419"/>
<keyword evidence="2" id="KW-1185">Reference proteome</keyword>
<dbReference type="RefSeq" id="WP_153549685.1">
    <property type="nucleotide sequence ID" value="NZ_CP040089.1"/>
</dbReference>
<reference evidence="2" key="1">
    <citation type="submission" date="2019-05" db="EMBL/GenBank/DDBJ databases">
        <title>Candidatus Nanohalobium constans, a novel model system to study the DPANN nano-sized archaea: genomic and physiological characterization of a nanoarchaeon co-cultured with its chitinotrophic host.</title>
        <authorList>
            <person name="La Cono V."/>
            <person name="Arcadi E."/>
            <person name="Crisafi F."/>
            <person name="Denaro R."/>
            <person name="La Spada G."/>
            <person name="Messina E."/>
            <person name="Smedile F."/>
            <person name="Toshchakov S.V."/>
            <person name="Shevchenko M.A."/>
            <person name="Golyshin P.N."/>
            <person name="Golyshina O.V."/>
            <person name="Ferrer M."/>
            <person name="Rohde M."/>
            <person name="Mushegian A."/>
            <person name="Sorokin D.Y."/>
            <person name="Giuliano L."/>
            <person name="Yakimov M.M."/>
        </authorList>
    </citation>
    <scope>NUCLEOTIDE SEQUENCE [LARGE SCALE GENOMIC DNA]</scope>
    <source>
        <strain evidence="2">LC1Nh</strain>
    </source>
</reference>
<proteinExistence type="predicted"/>
<dbReference type="KEGG" id="ncon:LC1Nh_0039"/>